<keyword evidence="2" id="KW-0646">Protease inhibitor</keyword>
<keyword evidence="3" id="KW-0789">Thiol protease inhibitor</keyword>
<dbReference type="InterPro" id="IPR000010">
    <property type="entry name" value="Cystatin_dom"/>
</dbReference>
<dbReference type="Gene3D" id="3.10.450.10">
    <property type="match status" value="2"/>
</dbReference>
<organism evidence="6 7">
    <name type="scientific">Canna indica</name>
    <name type="common">Indian-shot</name>
    <dbReference type="NCBI Taxonomy" id="4628"/>
    <lineage>
        <taxon>Eukaryota</taxon>
        <taxon>Viridiplantae</taxon>
        <taxon>Streptophyta</taxon>
        <taxon>Embryophyta</taxon>
        <taxon>Tracheophyta</taxon>
        <taxon>Spermatophyta</taxon>
        <taxon>Magnoliopsida</taxon>
        <taxon>Liliopsida</taxon>
        <taxon>Zingiberales</taxon>
        <taxon>Cannaceae</taxon>
        <taxon>Canna</taxon>
    </lineage>
</organism>
<dbReference type="InterPro" id="IPR018073">
    <property type="entry name" value="Prot_inh_cystat_CS"/>
</dbReference>
<gene>
    <name evidence="6" type="ORF">Cni_G01093</name>
</gene>
<reference evidence="6 7" key="1">
    <citation type="submission" date="2023-10" db="EMBL/GenBank/DDBJ databases">
        <title>Chromosome-scale genome assembly provides insights into flower coloration mechanisms of Canna indica.</title>
        <authorList>
            <person name="Li C."/>
        </authorList>
    </citation>
    <scope>NUCLEOTIDE SEQUENCE [LARGE SCALE GENOMIC DNA]</scope>
    <source>
        <tissue evidence="6">Flower</tissue>
    </source>
</reference>
<evidence type="ECO:0000259" key="5">
    <source>
        <dbReference type="SMART" id="SM00043"/>
    </source>
</evidence>
<dbReference type="SMART" id="SM00043">
    <property type="entry name" value="CY"/>
    <property type="match status" value="2"/>
</dbReference>
<dbReference type="AlphaFoldDB" id="A0AAQ3JNR9"/>
<dbReference type="SUPFAM" id="SSF54403">
    <property type="entry name" value="Cystatin/monellin"/>
    <property type="match status" value="2"/>
</dbReference>
<name>A0AAQ3JNR9_9LILI</name>
<dbReference type="GO" id="GO:0004869">
    <property type="term" value="F:cysteine-type endopeptidase inhibitor activity"/>
    <property type="evidence" value="ECO:0007669"/>
    <property type="project" value="UniProtKB-KW"/>
</dbReference>
<evidence type="ECO:0000256" key="4">
    <source>
        <dbReference type="SAM" id="SignalP"/>
    </source>
</evidence>
<proteinExistence type="inferred from homology"/>
<keyword evidence="7" id="KW-1185">Reference proteome</keyword>
<feature type="chain" id="PRO_5042983142" description="Cystatin domain-containing protein" evidence="4">
    <location>
        <begin position="31"/>
        <end position="211"/>
    </location>
</feature>
<dbReference type="Proteomes" id="UP001327560">
    <property type="component" value="Chromosome 1"/>
</dbReference>
<dbReference type="InterPro" id="IPR046350">
    <property type="entry name" value="Cystatin_sf"/>
</dbReference>
<sequence>MRSLTNLSLLPTLLPLLLLLLSSFSWTAHALTPPRKALPGGWSPIENIKDPYTREIAEFAVCEHNNQLEKTNLTLVKVVRGESQVVAGTNYRLVLQAKDGRGVSAKYEVVVWVQPWKNFRQLTSFHKLVVFGGWTKIKDVSDPHVREIAEFAVWEHNDEAKTCLALIKVVKGETQVVAGTKYRLVLKVRVLAVVLERKWDNFRHLVTFIPL</sequence>
<evidence type="ECO:0000256" key="3">
    <source>
        <dbReference type="ARBA" id="ARBA00022704"/>
    </source>
</evidence>
<feature type="domain" description="Cystatin" evidence="5">
    <location>
        <begin position="37"/>
        <end position="128"/>
    </location>
</feature>
<evidence type="ECO:0000313" key="6">
    <source>
        <dbReference type="EMBL" id="WOK92402.1"/>
    </source>
</evidence>
<dbReference type="Pfam" id="PF16845">
    <property type="entry name" value="SQAPI"/>
    <property type="match status" value="2"/>
</dbReference>
<dbReference type="PANTHER" id="PTHR47364:SF2">
    <property type="entry name" value="CYSTEINE PROTEINASE INHIBITOR 5"/>
    <property type="match status" value="1"/>
</dbReference>
<accession>A0AAQ3JNR9</accession>
<dbReference type="EMBL" id="CP136890">
    <property type="protein sequence ID" value="WOK92402.1"/>
    <property type="molecule type" value="Genomic_DNA"/>
</dbReference>
<dbReference type="PANTHER" id="PTHR47364">
    <property type="entry name" value="CYSTEINE PROTEINASE INHIBITOR 5"/>
    <property type="match status" value="1"/>
</dbReference>
<evidence type="ECO:0000256" key="1">
    <source>
        <dbReference type="ARBA" id="ARBA00007233"/>
    </source>
</evidence>
<dbReference type="CDD" id="cd00042">
    <property type="entry name" value="CY"/>
    <property type="match status" value="2"/>
</dbReference>
<evidence type="ECO:0000256" key="2">
    <source>
        <dbReference type="ARBA" id="ARBA00022690"/>
    </source>
</evidence>
<comment type="similarity">
    <text evidence="1">Belongs to the cystatin family. Phytocystatin subfamily.</text>
</comment>
<feature type="domain" description="Cystatin" evidence="5">
    <location>
        <begin position="129"/>
        <end position="211"/>
    </location>
</feature>
<evidence type="ECO:0000313" key="7">
    <source>
        <dbReference type="Proteomes" id="UP001327560"/>
    </source>
</evidence>
<keyword evidence="4" id="KW-0732">Signal</keyword>
<protein>
    <recommendedName>
        <fullName evidence="5">Cystatin domain-containing protein</fullName>
    </recommendedName>
</protein>
<feature type="signal peptide" evidence="4">
    <location>
        <begin position="1"/>
        <end position="30"/>
    </location>
</feature>
<dbReference type="PROSITE" id="PS00287">
    <property type="entry name" value="CYSTATIN"/>
    <property type="match status" value="2"/>
</dbReference>